<reference evidence="2" key="1">
    <citation type="journal article" date="2013" name="Nature">
        <title>Draft genome of the wheat A-genome progenitor Triticum urartu.</title>
        <authorList>
            <person name="Ling H.Q."/>
            <person name="Zhao S."/>
            <person name="Liu D."/>
            <person name="Wang J."/>
            <person name="Sun H."/>
            <person name="Zhang C."/>
            <person name="Fan H."/>
            <person name="Li D."/>
            <person name="Dong L."/>
            <person name="Tao Y."/>
            <person name="Gao C."/>
            <person name="Wu H."/>
            <person name="Li Y."/>
            <person name="Cui Y."/>
            <person name="Guo X."/>
            <person name="Zheng S."/>
            <person name="Wang B."/>
            <person name="Yu K."/>
            <person name="Liang Q."/>
            <person name="Yang W."/>
            <person name="Lou X."/>
            <person name="Chen J."/>
            <person name="Feng M."/>
            <person name="Jian J."/>
            <person name="Zhang X."/>
            <person name="Luo G."/>
            <person name="Jiang Y."/>
            <person name="Liu J."/>
            <person name="Wang Z."/>
            <person name="Sha Y."/>
            <person name="Zhang B."/>
            <person name="Wu H."/>
            <person name="Tang D."/>
            <person name="Shen Q."/>
            <person name="Xue P."/>
            <person name="Zou S."/>
            <person name="Wang X."/>
            <person name="Liu X."/>
            <person name="Wang F."/>
            <person name="Yang Y."/>
            <person name="An X."/>
            <person name="Dong Z."/>
            <person name="Zhang K."/>
            <person name="Zhang X."/>
            <person name="Luo M.C."/>
            <person name="Dvorak J."/>
            <person name="Tong Y."/>
            <person name="Wang J."/>
            <person name="Yang H."/>
            <person name="Li Z."/>
            <person name="Wang D."/>
            <person name="Zhang A."/>
            <person name="Wang J."/>
        </authorList>
    </citation>
    <scope>NUCLEOTIDE SEQUENCE</scope>
    <source>
        <strain evidence="2">cv. G1812</strain>
    </source>
</reference>
<dbReference type="Proteomes" id="UP000015106">
    <property type="component" value="Chromosome 2"/>
</dbReference>
<evidence type="ECO:0000313" key="1">
    <source>
        <dbReference type="EnsemblPlants" id="TuG1812G0200001118.01.T02"/>
    </source>
</evidence>
<keyword evidence="2" id="KW-1185">Reference proteome</keyword>
<dbReference type="InterPro" id="IPR027417">
    <property type="entry name" value="P-loop_NTPase"/>
</dbReference>
<dbReference type="Gene3D" id="3.40.50.300">
    <property type="entry name" value="P-loop containing nucleotide triphosphate hydrolases"/>
    <property type="match status" value="1"/>
</dbReference>
<reference evidence="1" key="2">
    <citation type="submission" date="2018-03" db="EMBL/GenBank/DDBJ databases">
        <title>The Triticum urartu genome reveals the dynamic nature of wheat genome evolution.</title>
        <authorList>
            <person name="Ling H."/>
            <person name="Ma B."/>
            <person name="Shi X."/>
            <person name="Liu H."/>
            <person name="Dong L."/>
            <person name="Sun H."/>
            <person name="Cao Y."/>
            <person name="Gao Q."/>
            <person name="Zheng S."/>
            <person name="Li Y."/>
            <person name="Yu Y."/>
            <person name="Du H."/>
            <person name="Qi M."/>
            <person name="Li Y."/>
            <person name="Yu H."/>
            <person name="Cui Y."/>
            <person name="Wang N."/>
            <person name="Chen C."/>
            <person name="Wu H."/>
            <person name="Zhao Y."/>
            <person name="Zhang J."/>
            <person name="Li Y."/>
            <person name="Zhou W."/>
            <person name="Zhang B."/>
            <person name="Hu W."/>
            <person name="Eijk M."/>
            <person name="Tang J."/>
            <person name="Witsenboer H."/>
            <person name="Zhao S."/>
            <person name="Li Z."/>
            <person name="Zhang A."/>
            <person name="Wang D."/>
            <person name="Liang C."/>
        </authorList>
    </citation>
    <scope>NUCLEOTIDE SEQUENCE [LARGE SCALE GENOMIC DNA]</scope>
    <source>
        <strain evidence="1">cv. G1812</strain>
    </source>
</reference>
<dbReference type="EnsemblPlants" id="TuG1812G0200001118.01.T02">
    <property type="protein sequence ID" value="TuG1812G0200001118.01.T02"/>
    <property type="gene ID" value="TuG1812G0200001118.01"/>
</dbReference>
<accession>A0A8R7TDB2</accession>
<proteinExistence type="predicted"/>
<dbReference type="PROSITE" id="PS00039">
    <property type="entry name" value="DEAD_ATP_HELICASE"/>
    <property type="match status" value="1"/>
</dbReference>
<evidence type="ECO:0000313" key="2">
    <source>
        <dbReference type="Proteomes" id="UP000015106"/>
    </source>
</evidence>
<name>A0A8R7TDB2_TRIUA</name>
<reference evidence="1" key="3">
    <citation type="submission" date="2022-06" db="UniProtKB">
        <authorList>
            <consortium name="EnsemblPlants"/>
        </authorList>
    </citation>
    <scope>IDENTIFICATION</scope>
</reference>
<dbReference type="InterPro" id="IPR000629">
    <property type="entry name" value="RNA-helicase_DEAD-box_CS"/>
</dbReference>
<sequence>RAVRTRVARTAELSSARAAWTAAPSTRRQDTAHAGAPRCSKIHPVSQWLIIDEADRKLVPNFEEDMKQIFKCLPRALCSKCLLSIFFIEPKSIAWCSFRLFLLSNTNL</sequence>
<protein>
    <submittedName>
        <fullName evidence="1">Uncharacterized protein</fullName>
    </submittedName>
</protein>
<organism evidence="1 2">
    <name type="scientific">Triticum urartu</name>
    <name type="common">Red wild einkorn</name>
    <name type="synonym">Crithodium urartu</name>
    <dbReference type="NCBI Taxonomy" id="4572"/>
    <lineage>
        <taxon>Eukaryota</taxon>
        <taxon>Viridiplantae</taxon>
        <taxon>Streptophyta</taxon>
        <taxon>Embryophyta</taxon>
        <taxon>Tracheophyta</taxon>
        <taxon>Spermatophyta</taxon>
        <taxon>Magnoliopsida</taxon>
        <taxon>Liliopsida</taxon>
        <taxon>Poales</taxon>
        <taxon>Poaceae</taxon>
        <taxon>BOP clade</taxon>
        <taxon>Pooideae</taxon>
        <taxon>Triticodae</taxon>
        <taxon>Triticeae</taxon>
        <taxon>Triticinae</taxon>
        <taxon>Triticum</taxon>
    </lineage>
</organism>
<dbReference type="AlphaFoldDB" id="A0A8R7TDB2"/>
<dbReference type="Gramene" id="TuG1812G0200001118.01.T02">
    <property type="protein sequence ID" value="TuG1812G0200001118.01.T02"/>
    <property type="gene ID" value="TuG1812G0200001118.01"/>
</dbReference>